<reference evidence="1 2" key="1">
    <citation type="submission" date="2023-11" db="EMBL/GenBank/DDBJ databases">
        <title>Dfirmibasis_genome.</title>
        <authorList>
            <person name="Edelbroek B."/>
            <person name="Kjellin J."/>
            <person name="Jerlstrom-Hultqvist J."/>
            <person name="Soderbom F."/>
        </authorList>
    </citation>
    <scope>NUCLEOTIDE SEQUENCE [LARGE SCALE GENOMIC DNA]</scope>
    <source>
        <strain evidence="1 2">TNS-C-14</strain>
    </source>
</reference>
<dbReference type="Proteomes" id="UP001344447">
    <property type="component" value="Unassembled WGS sequence"/>
</dbReference>
<keyword evidence="2" id="KW-1185">Reference proteome</keyword>
<dbReference type="EMBL" id="JAVFKY010000004">
    <property type="protein sequence ID" value="KAK5577588.1"/>
    <property type="molecule type" value="Genomic_DNA"/>
</dbReference>
<evidence type="ECO:0000313" key="1">
    <source>
        <dbReference type="EMBL" id="KAK5577588.1"/>
    </source>
</evidence>
<dbReference type="AlphaFoldDB" id="A0AAN7TXL4"/>
<name>A0AAN7TXL4_9MYCE</name>
<sequence length="57" mass="6853">MLYKLISSFSNKSNKISKQNSNSDELNRKQIDINIHDKSVSFKTYTFYYTRPNFFSY</sequence>
<protein>
    <submittedName>
        <fullName evidence="1">Uncharacterized protein</fullName>
    </submittedName>
</protein>
<accession>A0AAN7TXL4</accession>
<organism evidence="1 2">
    <name type="scientific">Dictyostelium firmibasis</name>
    <dbReference type="NCBI Taxonomy" id="79012"/>
    <lineage>
        <taxon>Eukaryota</taxon>
        <taxon>Amoebozoa</taxon>
        <taxon>Evosea</taxon>
        <taxon>Eumycetozoa</taxon>
        <taxon>Dictyostelia</taxon>
        <taxon>Dictyosteliales</taxon>
        <taxon>Dictyosteliaceae</taxon>
        <taxon>Dictyostelium</taxon>
    </lineage>
</organism>
<evidence type="ECO:0000313" key="2">
    <source>
        <dbReference type="Proteomes" id="UP001344447"/>
    </source>
</evidence>
<proteinExistence type="predicted"/>
<gene>
    <name evidence="1" type="ORF">RB653_002531</name>
</gene>
<comment type="caution">
    <text evidence="1">The sequence shown here is derived from an EMBL/GenBank/DDBJ whole genome shotgun (WGS) entry which is preliminary data.</text>
</comment>